<feature type="compositionally biased region" description="Basic and acidic residues" evidence="1">
    <location>
        <begin position="547"/>
        <end position="572"/>
    </location>
</feature>
<dbReference type="PROSITE" id="PS50994">
    <property type="entry name" value="INTEGRASE"/>
    <property type="match status" value="1"/>
</dbReference>
<accession>A0A9X1N2G3</accession>
<evidence type="ECO:0000256" key="1">
    <source>
        <dbReference type="SAM" id="MobiDB-lite"/>
    </source>
</evidence>
<dbReference type="InterPro" id="IPR012337">
    <property type="entry name" value="RNaseH-like_sf"/>
</dbReference>
<dbReference type="InterPro" id="IPR015126">
    <property type="entry name" value="Mu_I-gamma"/>
</dbReference>
<dbReference type="GO" id="GO:0015074">
    <property type="term" value="P:DNA integration"/>
    <property type="evidence" value="ECO:0007669"/>
    <property type="project" value="InterPro"/>
</dbReference>
<dbReference type="SUPFAM" id="SSF53098">
    <property type="entry name" value="Ribonuclease H-like"/>
    <property type="match status" value="1"/>
</dbReference>
<gene>
    <name evidence="3" type="ORF">K7H17_07450</name>
</gene>
<dbReference type="Gene3D" id="1.10.10.60">
    <property type="entry name" value="Homeodomain-like"/>
    <property type="match status" value="1"/>
</dbReference>
<proteinExistence type="predicted"/>
<feature type="region of interest" description="Disordered" evidence="1">
    <location>
        <begin position="547"/>
        <end position="579"/>
    </location>
</feature>
<dbReference type="GO" id="GO:0003676">
    <property type="term" value="F:nucleic acid binding"/>
    <property type="evidence" value="ECO:0007669"/>
    <property type="project" value="InterPro"/>
</dbReference>
<dbReference type="Proteomes" id="UP001138989">
    <property type="component" value="Unassembled WGS sequence"/>
</dbReference>
<evidence type="ECO:0000313" key="3">
    <source>
        <dbReference type="EMBL" id="MCD1607701.1"/>
    </source>
</evidence>
<organism evidence="3 4">
    <name type="scientific">Stutzerimonas kunmingensis</name>
    <dbReference type="NCBI Taxonomy" id="1211807"/>
    <lineage>
        <taxon>Bacteria</taxon>
        <taxon>Pseudomonadati</taxon>
        <taxon>Pseudomonadota</taxon>
        <taxon>Gammaproteobacteria</taxon>
        <taxon>Pseudomonadales</taxon>
        <taxon>Pseudomonadaceae</taxon>
        <taxon>Stutzerimonas</taxon>
    </lineage>
</organism>
<dbReference type="AlphaFoldDB" id="A0A9X1N2G3"/>
<sequence>MQNLYVDCLLSYEGRTGNLRLFDGDLAVIKFKDGKVESFTPEELERARSDGKLHLFRTPSYNPCYIKTSTEQDEEIARMTAYCSALKLEAKPCAKGVRELVIARISYLISDSTPPSISNLHRIYKKWIAASENMAEVLFGGKRVRNPSIANEVFDLMDMVIKKEYLTEEKPSMHRVYLIFSAKYAARGYIAPCPSLSTLERRIRALDRISVIACRYGKSAARHEARSTNSKIEIERILQRAELDTAHFNVGLKNKFGKFIGKPSIYFVVDAYSRVVLGYAIHVGKPRETSACVIHTLRYAISRKNDPLYPYCGIPARVVVDQGAAYISADTMRFFDNLKVEVDCTGTKMGWGKPIVERFIGTTRTGLFQGLKGYLGKPDNRYKSDSSIKSSAKHTFSEFRKLFSEFIIKYHNQPHSGLNGRTPAEVWRESATKYPPVMVDEIGHDNLLRGLREEHNLAHVKGITCDYQVFNSDELQAIYHRSQRNQKPHKKDEVKVIAYRDPLDASAISVVDPFTNRILEVPNILGGKTSGLSFSELRVGRVYRTTKDESPTWDDGIREGYSDPEKPRRKGPDIPLNSAGTPIDLETLLKSPVEEYSADSICAVSPIIDEDDDYAITIE</sequence>
<name>A0A9X1N2G3_9GAMM</name>
<feature type="domain" description="Integrase catalytic" evidence="2">
    <location>
        <begin position="231"/>
        <end position="431"/>
    </location>
</feature>
<keyword evidence="4" id="KW-1185">Reference proteome</keyword>
<reference evidence="3" key="1">
    <citation type="submission" date="2021-08" db="EMBL/GenBank/DDBJ databases">
        <title>Isolation and characterization of neutrophilic mixotrophic iron-oxidizing bacteria from deep-sea hydrothermal vents.</title>
        <authorList>
            <person name="He Y."/>
        </authorList>
    </citation>
    <scope>NUCLEOTIDE SEQUENCE</scope>
    <source>
        <strain evidence="3">IOP_13</strain>
    </source>
</reference>
<dbReference type="InterPro" id="IPR036397">
    <property type="entry name" value="RNaseH_sf"/>
</dbReference>
<dbReference type="Gene3D" id="3.30.420.10">
    <property type="entry name" value="Ribonuclease H-like superfamily/Ribonuclease H"/>
    <property type="match status" value="1"/>
</dbReference>
<evidence type="ECO:0000313" key="4">
    <source>
        <dbReference type="Proteomes" id="UP001138989"/>
    </source>
</evidence>
<dbReference type="RefSeq" id="WP_191122536.1">
    <property type="nucleotide sequence ID" value="NZ_CAXBAB010000035.1"/>
</dbReference>
<evidence type="ECO:0000259" key="2">
    <source>
        <dbReference type="PROSITE" id="PS50994"/>
    </source>
</evidence>
<comment type="caution">
    <text evidence="3">The sequence shown here is derived from an EMBL/GenBank/DDBJ whole genome shotgun (WGS) entry which is preliminary data.</text>
</comment>
<protein>
    <submittedName>
        <fullName evidence="3">DDE-type integrase/transposase/recombinase</fullName>
    </submittedName>
</protein>
<dbReference type="Pfam" id="PF09039">
    <property type="entry name" value="HTH_Tnp_Mu_2"/>
    <property type="match status" value="1"/>
</dbReference>
<dbReference type="EMBL" id="JAINWF010000004">
    <property type="protein sequence ID" value="MCD1607701.1"/>
    <property type="molecule type" value="Genomic_DNA"/>
</dbReference>
<dbReference type="InterPro" id="IPR001584">
    <property type="entry name" value="Integrase_cat-core"/>
</dbReference>